<evidence type="ECO:0000256" key="1">
    <source>
        <dbReference type="SAM" id="MobiDB-lite"/>
    </source>
</evidence>
<feature type="region of interest" description="Disordered" evidence="1">
    <location>
        <begin position="85"/>
        <end position="116"/>
    </location>
</feature>
<evidence type="ECO:0000313" key="2">
    <source>
        <dbReference type="EMBL" id="MDH1236486.1"/>
    </source>
</evidence>
<evidence type="ECO:0008006" key="4">
    <source>
        <dbReference type="Google" id="ProtNLM"/>
    </source>
</evidence>
<dbReference type="AlphaFoldDB" id="A0AA42TF01"/>
<proteinExistence type="predicted"/>
<reference evidence="2" key="1">
    <citation type="submission" date="2022-09" db="EMBL/GenBank/DDBJ databases">
        <title>Intensive care unit water sources are persistently colonized with multi-drug resistant bacteria and are the site of extensive horizontal gene transfer of antibiotic resistance genes.</title>
        <authorList>
            <person name="Diorio-Toth L."/>
        </authorList>
    </citation>
    <scope>NUCLEOTIDE SEQUENCE</scope>
    <source>
        <strain evidence="2">GD03947</strain>
    </source>
</reference>
<name>A0AA42TF01_STUST</name>
<evidence type="ECO:0000313" key="3">
    <source>
        <dbReference type="Proteomes" id="UP001158500"/>
    </source>
</evidence>
<sequence>MSVEKQIKELPEWYPDKVTEQQMAEILGTTDRSLEARRARKQIPEGVWNRMNGRIYYSRSRFESWQESQWHCPQELNSITVRSVSDSVGTENAAPRPLTTPRRKRGSRLHPVYEIK</sequence>
<comment type="caution">
    <text evidence="2">The sequence shown here is derived from an EMBL/GenBank/DDBJ whole genome shotgun (WGS) entry which is preliminary data.</text>
</comment>
<organism evidence="2 3">
    <name type="scientific">Stutzerimonas stutzeri</name>
    <name type="common">Pseudomonas stutzeri</name>
    <dbReference type="NCBI Taxonomy" id="316"/>
    <lineage>
        <taxon>Bacteria</taxon>
        <taxon>Pseudomonadati</taxon>
        <taxon>Pseudomonadota</taxon>
        <taxon>Gammaproteobacteria</taxon>
        <taxon>Pseudomonadales</taxon>
        <taxon>Pseudomonadaceae</taxon>
        <taxon>Stutzerimonas</taxon>
    </lineage>
</organism>
<gene>
    <name evidence="2" type="ORF">N5C32_10595</name>
</gene>
<dbReference type="Proteomes" id="UP001158500">
    <property type="component" value="Unassembled WGS sequence"/>
</dbReference>
<protein>
    <recommendedName>
        <fullName evidence="4">DNA-binding protein</fullName>
    </recommendedName>
</protein>
<dbReference type="EMBL" id="JAOCAE010000006">
    <property type="protein sequence ID" value="MDH1236486.1"/>
    <property type="molecule type" value="Genomic_DNA"/>
</dbReference>
<dbReference type="RefSeq" id="WP_279641398.1">
    <property type="nucleotide sequence ID" value="NZ_JAOCAE010000006.1"/>
</dbReference>
<accession>A0AA42TF01</accession>